<proteinExistence type="predicted"/>
<dbReference type="Pfam" id="PF18939">
    <property type="entry name" value="DUF5686"/>
    <property type="match status" value="1"/>
</dbReference>
<protein>
    <submittedName>
        <fullName evidence="1">Carboxypeptidase-like regulatory domain-containing protein</fullName>
    </submittedName>
</protein>
<dbReference type="InterPro" id="IPR043741">
    <property type="entry name" value="DUF5686"/>
</dbReference>
<dbReference type="Pfam" id="PF13620">
    <property type="entry name" value="CarboxypepD_reg"/>
    <property type="match status" value="1"/>
</dbReference>
<dbReference type="AlphaFoldDB" id="A0A7H0GS38"/>
<name>A0A7H0GS38_9BACT</name>
<accession>A0A7H0GS38</accession>
<keyword evidence="1" id="KW-0378">Hydrolase</keyword>
<organism evidence="1 2">
    <name type="scientific">Hymenobacter qilianensis</name>
    <dbReference type="NCBI Taxonomy" id="1385715"/>
    <lineage>
        <taxon>Bacteria</taxon>
        <taxon>Pseudomonadati</taxon>
        <taxon>Bacteroidota</taxon>
        <taxon>Cytophagia</taxon>
        <taxon>Cytophagales</taxon>
        <taxon>Hymenobacteraceae</taxon>
        <taxon>Hymenobacter</taxon>
    </lineage>
</organism>
<keyword evidence="1" id="KW-0121">Carboxypeptidase</keyword>
<reference evidence="1 2" key="1">
    <citation type="submission" date="2020-08" db="EMBL/GenBank/DDBJ databases">
        <title>Genome sequence of Hymenobacter qilianensis JCM 19763T.</title>
        <authorList>
            <person name="Hyun D.-W."/>
            <person name="Bae J.-W."/>
        </authorList>
    </citation>
    <scope>NUCLEOTIDE SEQUENCE [LARGE SCALE GENOMIC DNA]</scope>
    <source>
        <strain evidence="1 2">JCM 19763</strain>
    </source>
</reference>
<evidence type="ECO:0000313" key="2">
    <source>
        <dbReference type="Proteomes" id="UP000516093"/>
    </source>
</evidence>
<dbReference type="SUPFAM" id="SSF49464">
    <property type="entry name" value="Carboxypeptidase regulatory domain-like"/>
    <property type="match status" value="1"/>
</dbReference>
<dbReference type="InterPro" id="IPR008969">
    <property type="entry name" value="CarboxyPept-like_regulatory"/>
</dbReference>
<dbReference type="EMBL" id="CP060784">
    <property type="protein sequence ID" value="QNP51104.1"/>
    <property type="molecule type" value="Genomic_DNA"/>
</dbReference>
<dbReference type="RefSeq" id="WP_187731400.1">
    <property type="nucleotide sequence ID" value="NZ_BMFN01000004.1"/>
</dbReference>
<gene>
    <name evidence="1" type="ORF">H9L05_13395</name>
</gene>
<sequence>MRSYLLFALVFCKAILFTTISGYAGIIRGRVTDAQGTALAYANVAVRTTATSTAANEQGDYQLKLPPGRYELVFQYVGYKPRIEAVKVAGGDTVTVLNVSLQTETYNVGEVLVRSTDRDPAYAMVQHAIQWRRYHRSEIAAFSARTYIKAIIRLTDVPGRILGIIKTDPSLKPGVVYLSESVSELSFRQPGQIRERMISSRVSGSSKGFSFNRASGRSFNFYDNLIQSGFSERGFVSPIAQNAMLFYRYELVGTSTQDGRQIHKIRVTPRRRNDPAFTGFIYLVDGIWRLHSLELSLNQNSGIEYVESIRIAQQFAPAPGPSDVWVMQSQKVNLVGEGLGFKGNGSFNAILSNYRVTSTYPNRPDEKVVAAAPVAPEAAPAPVGRETVADVKKQRPDLGGISRQVRKQTKLADKQLEQQAREAGIEPLAKGEVMRVEEGANERDSAYWAQIRPIPLTDEEARDYQVKDSTEVIKRSRPYQDSLDRKRNEIEPAEILLTGYEYSNSFRRRTVRLEPIFNTLQYSTVEGVIVNAQATYTQRFEDRRNYSFTPTLRYGFAAKLFSPSLSGGYTYKPLSFSRVGFIVGRTIENFDPASQLTPFINTQYTLLRNTNYAKYYQRDGGELNFRTELVNGLTLRTALGYADRRELENATIKTIVDVPSRAFTPNDPINEELPNGTSFGRNQSLTAYAELLWQPGQQYIIRPTGKFNLGSKYPTFRLGLRQGFGGVLGSDVRYSRLEGGLRKTLELGLFGESNFDVTVGGFLGRPQLSFMDYRHFAGNQTIFAADFSQFQLLDYYNFSTRRSYIEGHYNHHFNGFFLNKIPLLRRLKWQEVASLNYLRTPNVGHYVELGAGIEHIFKIFRVDVYTALRSGQKLDTGIRIGAGF</sequence>
<dbReference type="KEGG" id="hqi:H9L05_13395"/>
<dbReference type="Proteomes" id="UP000516093">
    <property type="component" value="Chromosome"/>
</dbReference>
<dbReference type="Gene3D" id="2.60.40.1120">
    <property type="entry name" value="Carboxypeptidase-like, regulatory domain"/>
    <property type="match status" value="1"/>
</dbReference>
<evidence type="ECO:0000313" key="1">
    <source>
        <dbReference type="EMBL" id="QNP51104.1"/>
    </source>
</evidence>
<dbReference type="GO" id="GO:0004180">
    <property type="term" value="F:carboxypeptidase activity"/>
    <property type="evidence" value="ECO:0007669"/>
    <property type="project" value="UniProtKB-KW"/>
</dbReference>
<keyword evidence="2" id="KW-1185">Reference proteome</keyword>
<keyword evidence="1" id="KW-0645">Protease</keyword>